<keyword evidence="5" id="KW-0503">Monooxygenase</keyword>
<dbReference type="Gene3D" id="1.10.630.10">
    <property type="entry name" value="Cytochrome P450"/>
    <property type="match status" value="1"/>
</dbReference>
<comment type="similarity">
    <text evidence="1">Belongs to the cytochrome P450 family.</text>
</comment>
<evidence type="ECO:0000313" key="9">
    <source>
        <dbReference type="Proteomes" id="UP000663829"/>
    </source>
</evidence>
<dbReference type="PANTHER" id="PTHR46300">
    <property type="entry name" value="P450, PUTATIVE (EUROFUNG)-RELATED-RELATED"/>
    <property type="match status" value="1"/>
</dbReference>
<dbReference type="GO" id="GO:0004497">
    <property type="term" value="F:monooxygenase activity"/>
    <property type="evidence" value="ECO:0007669"/>
    <property type="project" value="UniProtKB-KW"/>
</dbReference>
<comment type="cofactor">
    <cofactor evidence="6">
        <name>heme</name>
        <dbReference type="ChEBI" id="CHEBI:30413"/>
    </cofactor>
</comment>
<dbReference type="Pfam" id="PF00067">
    <property type="entry name" value="p450"/>
    <property type="match status" value="1"/>
</dbReference>
<name>A0A814S8T4_9BILA</name>
<keyword evidence="2 6" id="KW-0479">Metal-binding</keyword>
<dbReference type="GO" id="GO:0016705">
    <property type="term" value="F:oxidoreductase activity, acting on paired donors, with incorporation or reduction of molecular oxygen"/>
    <property type="evidence" value="ECO:0007669"/>
    <property type="project" value="InterPro"/>
</dbReference>
<dbReference type="GO" id="GO:0005506">
    <property type="term" value="F:iron ion binding"/>
    <property type="evidence" value="ECO:0007669"/>
    <property type="project" value="InterPro"/>
</dbReference>
<keyword evidence="3" id="KW-0560">Oxidoreductase</keyword>
<feature type="binding site" description="axial binding residue" evidence="6">
    <location>
        <position position="43"/>
    </location>
    <ligand>
        <name>heme</name>
        <dbReference type="ChEBI" id="CHEBI:30413"/>
    </ligand>
    <ligandPart>
        <name>Fe</name>
        <dbReference type="ChEBI" id="CHEBI:18248"/>
    </ligandPart>
</feature>
<organism evidence="7 9">
    <name type="scientific">Didymodactylos carnosus</name>
    <dbReference type="NCBI Taxonomy" id="1234261"/>
    <lineage>
        <taxon>Eukaryota</taxon>
        <taxon>Metazoa</taxon>
        <taxon>Spiralia</taxon>
        <taxon>Gnathifera</taxon>
        <taxon>Rotifera</taxon>
        <taxon>Eurotatoria</taxon>
        <taxon>Bdelloidea</taxon>
        <taxon>Philodinida</taxon>
        <taxon>Philodinidae</taxon>
        <taxon>Didymodactylos</taxon>
    </lineage>
</organism>
<reference evidence="7" key="1">
    <citation type="submission" date="2021-02" db="EMBL/GenBank/DDBJ databases">
        <authorList>
            <person name="Nowell W R."/>
        </authorList>
    </citation>
    <scope>NUCLEOTIDE SEQUENCE</scope>
</reference>
<evidence type="ECO:0000256" key="3">
    <source>
        <dbReference type="ARBA" id="ARBA00023002"/>
    </source>
</evidence>
<evidence type="ECO:0000313" key="8">
    <source>
        <dbReference type="EMBL" id="CAF3905566.1"/>
    </source>
</evidence>
<dbReference type="AlphaFoldDB" id="A0A814S8T4"/>
<evidence type="ECO:0000256" key="5">
    <source>
        <dbReference type="ARBA" id="ARBA00023033"/>
    </source>
</evidence>
<dbReference type="Proteomes" id="UP000663829">
    <property type="component" value="Unassembled WGS sequence"/>
</dbReference>
<evidence type="ECO:0000256" key="6">
    <source>
        <dbReference type="PIRSR" id="PIRSR602401-1"/>
    </source>
</evidence>
<sequence>MNAFAGDYDEDHFKDPYTFNPERYLGETDGTPHYAYGAGSRMCAGAHLANREMFTFLIRLIVAFRILPPENKEHAMVLDAMKANGCTTALSGAEPERALQVFYLDSKNVELTRSTLMERWNQLPTADPIKGIRQYHHFDSRQIGEIEASYTSCSTDSKLYQMLTKGDKKTAKRVHSVIGLLKNDYIVAEVLDKWSLALITGVDIIRASIDLQFFHPAGPSLSFSSPKPNQAPNQSTIFPNEIIARLVEHPKATRRGIVISAQQLASIEDIYSEF</sequence>
<keyword evidence="4 6" id="KW-0408">Iron</keyword>
<dbReference type="OrthoDB" id="1055148at2759"/>
<accession>A0A814S8T4</accession>
<evidence type="ECO:0000313" key="7">
    <source>
        <dbReference type="EMBL" id="CAF1141874.1"/>
    </source>
</evidence>
<dbReference type="SUPFAM" id="SSF48264">
    <property type="entry name" value="Cytochrome P450"/>
    <property type="match status" value="1"/>
</dbReference>
<evidence type="ECO:0008006" key="10">
    <source>
        <dbReference type="Google" id="ProtNLM"/>
    </source>
</evidence>
<dbReference type="PRINTS" id="PR00463">
    <property type="entry name" value="EP450I"/>
</dbReference>
<evidence type="ECO:0000256" key="2">
    <source>
        <dbReference type="ARBA" id="ARBA00022723"/>
    </source>
</evidence>
<dbReference type="EMBL" id="CAJNOQ010006623">
    <property type="protein sequence ID" value="CAF1141874.1"/>
    <property type="molecule type" value="Genomic_DNA"/>
</dbReference>
<dbReference type="InterPro" id="IPR002401">
    <property type="entry name" value="Cyt_P450_E_grp-I"/>
</dbReference>
<comment type="caution">
    <text evidence="7">The sequence shown here is derived from an EMBL/GenBank/DDBJ whole genome shotgun (WGS) entry which is preliminary data.</text>
</comment>
<dbReference type="GO" id="GO:0020037">
    <property type="term" value="F:heme binding"/>
    <property type="evidence" value="ECO:0007669"/>
    <property type="project" value="InterPro"/>
</dbReference>
<keyword evidence="6" id="KW-0349">Heme</keyword>
<dbReference type="EMBL" id="CAJOBC010006623">
    <property type="protein sequence ID" value="CAF3905566.1"/>
    <property type="molecule type" value="Genomic_DNA"/>
</dbReference>
<keyword evidence="9" id="KW-1185">Reference proteome</keyword>
<dbReference type="InterPro" id="IPR036396">
    <property type="entry name" value="Cyt_P450_sf"/>
</dbReference>
<gene>
    <name evidence="7" type="ORF">GPM918_LOCUS20729</name>
    <name evidence="8" type="ORF">SRO942_LOCUS20726</name>
</gene>
<dbReference type="InterPro" id="IPR050364">
    <property type="entry name" value="Cytochrome_P450_fung"/>
</dbReference>
<dbReference type="Proteomes" id="UP000681722">
    <property type="component" value="Unassembled WGS sequence"/>
</dbReference>
<dbReference type="PANTHER" id="PTHR46300:SF2">
    <property type="entry name" value="CYTOCHROME P450 MONOOXYGENASE ALNH-RELATED"/>
    <property type="match status" value="1"/>
</dbReference>
<evidence type="ECO:0000256" key="1">
    <source>
        <dbReference type="ARBA" id="ARBA00010617"/>
    </source>
</evidence>
<protein>
    <recommendedName>
        <fullName evidence="10">Cytochrome P450</fullName>
    </recommendedName>
</protein>
<evidence type="ECO:0000256" key="4">
    <source>
        <dbReference type="ARBA" id="ARBA00023004"/>
    </source>
</evidence>
<proteinExistence type="inferred from homology"/>
<dbReference type="InterPro" id="IPR001128">
    <property type="entry name" value="Cyt_P450"/>
</dbReference>